<reference evidence="3" key="1">
    <citation type="journal article" date="2019" name="Int. J. Syst. Evol. Microbiol.">
        <title>The Global Catalogue of Microorganisms (GCM) 10K type strain sequencing project: providing services to taxonomists for standard genome sequencing and annotation.</title>
        <authorList>
            <consortium name="The Broad Institute Genomics Platform"/>
            <consortium name="The Broad Institute Genome Sequencing Center for Infectious Disease"/>
            <person name="Wu L."/>
            <person name="Ma J."/>
        </authorList>
    </citation>
    <scope>NUCLEOTIDE SEQUENCE [LARGE SCALE GENOMIC DNA]</scope>
    <source>
        <strain evidence="3">CGMCC 1.15399</strain>
    </source>
</reference>
<protein>
    <submittedName>
        <fullName evidence="2">CGNR zinc finger domain-containing protein</fullName>
    </submittedName>
</protein>
<sequence>MDWVWDGGRSSLDLINTYRDRKTGGREMLREPADLAAWLDAAGYAGARADEALLRQARDLRDAISRCVDAVLAGSAGVDPDDLEVVNAWAARRRAPVVRLAPDLSLVRVAPLDPAGGALADIAYDAVTLLGGDDRHHIRVCASPTCGLRFTDRSNAGKRQWCSMRRCGNREKVRLHRTRLKDG</sequence>
<proteinExistence type="predicted"/>
<dbReference type="InterPro" id="IPR010852">
    <property type="entry name" value="ABATE"/>
</dbReference>
<dbReference type="Proteomes" id="UP001597097">
    <property type="component" value="Unassembled WGS sequence"/>
</dbReference>
<dbReference type="RefSeq" id="WP_219532240.1">
    <property type="nucleotide sequence ID" value="NZ_JAHKRM010000013.1"/>
</dbReference>
<dbReference type="PANTHER" id="PTHR35525">
    <property type="entry name" value="BLL6575 PROTEIN"/>
    <property type="match status" value="1"/>
</dbReference>
<dbReference type="Pfam" id="PF11706">
    <property type="entry name" value="zf-CGNR"/>
    <property type="match status" value="1"/>
</dbReference>
<evidence type="ECO:0000313" key="3">
    <source>
        <dbReference type="Proteomes" id="UP001597097"/>
    </source>
</evidence>
<feature type="domain" description="Zinc finger CGNR" evidence="1">
    <location>
        <begin position="138"/>
        <end position="179"/>
    </location>
</feature>
<accession>A0ABW4GS04</accession>
<name>A0ABW4GS04_9ACTN</name>
<evidence type="ECO:0000313" key="2">
    <source>
        <dbReference type="EMBL" id="MFD1545169.1"/>
    </source>
</evidence>
<dbReference type="EMBL" id="JBHUCM010000047">
    <property type="protein sequence ID" value="MFD1545169.1"/>
    <property type="molecule type" value="Genomic_DNA"/>
</dbReference>
<gene>
    <name evidence="2" type="ORF">ACFSJ0_49580</name>
</gene>
<evidence type="ECO:0000259" key="1">
    <source>
        <dbReference type="Pfam" id="PF11706"/>
    </source>
</evidence>
<dbReference type="PANTHER" id="PTHR35525:SF3">
    <property type="entry name" value="BLL6575 PROTEIN"/>
    <property type="match status" value="1"/>
</dbReference>
<keyword evidence="3" id="KW-1185">Reference proteome</keyword>
<comment type="caution">
    <text evidence="2">The sequence shown here is derived from an EMBL/GenBank/DDBJ whole genome shotgun (WGS) entry which is preliminary data.</text>
</comment>
<dbReference type="InterPro" id="IPR021005">
    <property type="entry name" value="Znf_CGNR"/>
</dbReference>
<dbReference type="Pfam" id="PF07336">
    <property type="entry name" value="ABATE"/>
    <property type="match status" value="1"/>
</dbReference>
<organism evidence="2 3">
    <name type="scientific">Nonomuraea guangzhouensis</name>
    <dbReference type="NCBI Taxonomy" id="1291555"/>
    <lineage>
        <taxon>Bacteria</taxon>
        <taxon>Bacillati</taxon>
        <taxon>Actinomycetota</taxon>
        <taxon>Actinomycetes</taxon>
        <taxon>Streptosporangiales</taxon>
        <taxon>Streptosporangiaceae</taxon>
        <taxon>Nonomuraea</taxon>
    </lineage>
</organism>